<evidence type="ECO:0000313" key="1">
    <source>
        <dbReference type="EMBL" id="MBG9378111.1"/>
    </source>
</evidence>
<reference evidence="1" key="1">
    <citation type="submission" date="2020-11" db="EMBL/GenBank/DDBJ databases">
        <title>Bacterial whole genome sequence for Panacibacter sp. DH6.</title>
        <authorList>
            <person name="Le V."/>
            <person name="Ko S."/>
            <person name="Ahn C.-Y."/>
            <person name="Oh H.-M."/>
        </authorList>
    </citation>
    <scope>NUCLEOTIDE SEQUENCE</scope>
    <source>
        <strain evidence="1">DH6</strain>
    </source>
</reference>
<name>A0A931MCH2_9BACT</name>
<dbReference type="RefSeq" id="WP_196992167.1">
    <property type="nucleotide sequence ID" value="NZ_JADWYR010000002.1"/>
</dbReference>
<evidence type="ECO:0000313" key="2">
    <source>
        <dbReference type="Proteomes" id="UP000628448"/>
    </source>
</evidence>
<sequence>MYIHIVHAGETQKAKVVYNFRQVTNMILLKFEVPIKNGLHEIVLTCTDNLWRDDCNIKESDPELFTQLLIKLKSVLQESLRAIQNEYNNM</sequence>
<gene>
    <name evidence="1" type="ORF">I5907_17875</name>
</gene>
<dbReference type="EMBL" id="JADWYR010000002">
    <property type="protein sequence ID" value="MBG9378111.1"/>
    <property type="molecule type" value="Genomic_DNA"/>
</dbReference>
<dbReference type="AlphaFoldDB" id="A0A931MCH2"/>
<comment type="caution">
    <text evidence="1">The sequence shown here is derived from an EMBL/GenBank/DDBJ whole genome shotgun (WGS) entry which is preliminary data.</text>
</comment>
<keyword evidence="2" id="KW-1185">Reference proteome</keyword>
<protein>
    <submittedName>
        <fullName evidence="1">Uncharacterized protein</fullName>
    </submittedName>
</protein>
<dbReference type="Proteomes" id="UP000628448">
    <property type="component" value="Unassembled WGS sequence"/>
</dbReference>
<proteinExistence type="predicted"/>
<organism evidence="1 2">
    <name type="scientific">Panacibacter microcysteis</name>
    <dbReference type="NCBI Taxonomy" id="2793269"/>
    <lineage>
        <taxon>Bacteria</taxon>
        <taxon>Pseudomonadati</taxon>
        <taxon>Bacteroidota</taxon>
        <taxon>Chitinophagia</taxon>
        <taxon>Chitinophagales</taxon>
        <taxon>Chitinophagaceae</taxon>
        <taxon>Panacibacter</taxon>
    </lineage>
</organism>
<accession>A0A931MCH2</accession>